<evidence type="ECO:0000259" key="1">
    <source>
        <dbReference type="Pfam" id="PF14534"/>
    </source>
</evidence>
<dbReference type="InterPro" id="IPR027843">
    <property type="entry name" value="DUF4440"/>
</dbReference>
<proteinExistence type="predicted"/>
<reference evidence="2 3" key="1">
    <citation type="submission" date="2016-11" db="EMBL/GenBank/DDBJ databases">
        <title>Study of marine rhodopsin-containing bacteria.</title>
        <authorList>
            <person name="Yoshizawa S."/>
            <person name="Kumagai Y."/>
            <person name="Kogure K."/>
        </authorList>
    </citation>
    <scope>NUCLEOTIDE SEQUENCE [LARGE SCALE GENOMIC DNA]</scope>
    <source>
        <strain evidence="2 3">SG-29</strain>
    </source>
</reference>
<dbReference type="Gene3D" id="3.10.450.50">
    <property type="match status" value="1"/>
</dbReference>
<sequence>MRAFVLICSVLCLAGCVSLGPMEPDDLLGELRDAEQAWLDASARHDRRAMAVILGDGFTATLPDGSVLTREGMIAGLNRLPLREVKTPVPFTQKRSIRMFDSMAILHGIYVVPGGEGRPERRSRYTDTWVRSRNRCRIVASHRSNATG</sequence>
<comment type="caution">
    <text evidence="2">The sequence shown here is derived from an EMBL/GenBank/DDBJ whole genome shotgun (WGS) entry which is preliminary data.</text>
</comment>
<dbReference type="InterPro" id="IPR032710">
    <property type="entry name" value="NTF2-like_dom_sf"/>
</dbReference>
<dbReference type="EMBL" id="MQWB01000001">
    <property type="protein sequence ID" value="OZC02313.1"/>
    <property type="molecule type" value="Genomic_DNA"/>
</dbReference>
<keyword evidence="3" id="KW-1185">Reference proteome</keyword>
<feature type="domain" description="DUF4440" evidence="1">
    <location>
        <begin position="31"/>
        <end position="138"/>
    </location>
</feature>
<dbReference type="InParanoid" id="A0A259TX30"/>
<organism evidence="2 3">
    <name type="scientific">Rubricoccus marinus</name>
    <dbReference type="NCBI Taxonomy" id="716817"/>
    <lineage>
        <taxon>Bacteria</taxon>
        <taxon>Pseudomonadati</taxon>
        <taxon>Rhodothermota</taxon>
        <taxon>Rhodothermia</taxon>
        <taxon>Rhodothermales</taxon>
        <taxon>Rubricoccaceae</taxon>
        <taxon>Rubricoccus</taxon>
    </lineage>
</organism>
<accession>A0A259TX30</accession>
<dbReference type="Proteomes" id="UP000216446">
    <property type="component" value="Unassembled WGS sequence"/>
</dbReference>
<name>A0A259TX30_9BACT</name>
<dbReference type="Pfam" id="PF14534">
    <property type="entry name" value="DUF4440"/>
    <property type="match status" value="1"/>
</dbReference>
<evidence type="ECO:0000313" key="2">
    <source>
        <dbReference type="EMBL" id="OZC02313.1"/>
    </source>
</evidence>
<dbReference type="AlphaFoldDB" id="A0A259TX30"/>
<dbReference type="SUPFAM" id="SSF54427">
    <property type="entry name" value="NTF2-like"/>
    <property type="match status" value="1"/>
</dbReference>
<evidence type="ECO:0000313" key="3">
    <source>
        <dbReference type="Proteomes" id="UP000216446"/>
    </source>
</evidence>
<gene>
    <name evidence="2" type="ORF">BSZ36_04570</name>
</gene>
<protein>
    <recommendedName>
        <fullName evidence="1">DUF4440 domain-containing protein</fullName>
    </recommendedName>
</protein>